<dbReference type="InterPro" id="IPR010930">
    <property type="entry name" value="Flg_bb/hook_C_dom"/>
</dbReference>
<dbReference type="NCBIfam" id="TIGR03506">
    <property type="entry name" value="FlgEFG_subfam"/>
    <property type="match status" value="2"/>
</dbReference>
<evidence type="ECO:0000259" key="2">
    <source>
        <dbReference type="Pfam" id="PF00460"/>
    </source>
</evidence>
<protein>
    <submittedName>
        <fullName evidence="5">Flagellar basal-body rod protein FlgG</fullName>
    </submittedName>
</protein>
<dbReference type="InterPro" id="IPR019776">
    <property type="entry name" value="Flagellar_basal_body_rod_CS"/>
</dbReference>
<dbReference type="InterPro" id="IPR020013">
    <property type="entry name" value="Flagellar_FlgE/F/G"/>
</dbReference>
<feature type="domain" description="Flagellar basal-body/hook protein C-terminal" evidence="3">
    <location>
        <begin position="207"/>
        <end position="250"/>
    </location>
</feature>
<comment type="caution">
    <text evidence="5">The sequence shown here is derived from an EMBL/GenBank/DDBJ whole genome shotgun (WGS) entry which is preliminary data.</text>
</comment>
<dbReference type="AlphaFoldDB" id="A0A644Z8H8"/>
<keyword evidence="5" id="KW-0282">Flagellum</keyword>
<dbReference type="SUPFAM" id="SSF117143">
    <property type="entry name" value="Flagellar hook protein flgE"/>
    <property type="match status" value="1"/>
</dbReference>
<dbReference type="GO" id="GO:0071978">
    <property type="term" value="P:bacterial-type flagellum-dependent swarming motility"/>
    <property type="evidence" value="ECO:0007669"/>
    <property type="project" value="TreeGrafter"/>
</dbReference>
<evidence type="ECO:0000259" key="4">
    <source>
        <dbReference type="Pfam" id="PF22692"/>
    </source>
</evidence>
<keyword evidence="5" id="KW-0966">Cell projection</keyword>
<feature type="domain" description="Flagellar hook protein FlgE/F/G-like D1" evidence="4">
    <location>
        <begin position="90"/>
        <end position="159"/>
    </location>
</feature>
<feature type="domain" description="Flagellar basal body rod protein N-terminal" evidence="2">
    <location>
        <begin position="4"/>
        <end position="34"/>
    </location>
</feature>
<dbReference type="PANTHER" id="PTHR30435:SF19">
    <property type="entry name" value="FLAGELLAR BASAL-BODY ROD PROTEIN FLGG"/>
    <property type="match status" value="1"/>
</dbReference>
<dbReference type="InterPro" id="IPR001444">
    <property type="entry name" value="Flag_bb_rod_N"/>
</dbReference>
<keyword evidence="5" id="KW-0969">Cilium</keyword>
<dbReference type="InterPro" id="IPR037925">
    <property type="entry name" value="FlgE/F/G-like"/>
</dbReference>
<name>A0A644Z8H8_9ZZZZ</name>
<reference evidence="5" key="1">
    <citation type="submission" date="2019-08" db="EMBL/GenBank/DDBJ databases">
        <authorList>
            <person name="Kucharzyk K."/>
            <person name="Murdoch R.W."/>
            <person name="Higgins S."/>
            <person name="Loffler F."/>
        </authorList>
    </citation>
    <scope>NUCLEOTIDE SEQUENCE</scope>
</reference>
<evidence type="ECO:0000256" key="1">
    <source>
        <dbReference type="ARBA" id="ARBA00009677"/>
    </source>
</evidence>
<accession>A0A644Z8H8</accession>
<gene>
    <name evidence="5" type="primary">flgG_27</name>
    <name evidence="5" type="ORF">SDC9_82896</name>
</gene>
<comment type="similarity">
    <text evidence="1">Belongs to the flagella basal body rod proteins family.</text>
</comment>
<dbReference type="PANTHER" id="PTHR30435">
    <property type="entry name" value="FLAGELLAR PROTEIN"/>
    <property type="match status" value="1"/>
</dbReference>
<dbReference type="Pfam" id="PF22692">
    <property type="entry name" value="LlgE_F_G_D1"/>
    <property type="match status" value="1"/>
</dbReference>
<dbReference type="GO" id="GO:0009288">
    <property type="term" value="C:bacterial-type flagellum"/>
    <property type="evidence" value="ECO:0007669"/>
    <property type="project" value="TreeGrafter"/>
</dbReference>
<dbReference type="EMBL" id="VSSQ01007563">
    <property type="protein sequence ID" value="MPM36301.1"/>
    <property type="molecule type" value="Genomic_DNA"/>
</dbReference>
<evidence type="ECO:0000259" key="3">
    <source>
        <dbReference type="Pfam" id="PF06429"/>
    </source>
</evidence>
<dbReference type="PROSITE" id="PS00588">
    <property type="entry name" value="FLAGELLA_BB_ROD"/>
    <property type="match status" value="1"/>
</dbReference>
<organism evidence="5">
    <name type="scientific">bioreactor metagenome</name>
    <dbReference type="NCBI Taxonomy" id="1076179"/>
    <lineage>
        <taxon>unclassified sequences</taxon>
        <taxon>metagenomes</taxon>
        <taxon>ecological metagenomes</taxon>
    </lineage>
</organism>
<dbReference type="InterPro" id="IPR053967">
    <property type="entry name" value="LlgE_F_G-like_D1"/>
</dbReference>
<sequence>MQAIYSAASGLKNQQTRLDTVAANIANSSTVGYKSARVDFKDALYTAMDNPAGSAMDTNLLAGSGVLVGSISSDFADGALKDTGSELDFAISGSGFFTVENPDGEILYTRNGSFGTTDAQDGSYLVTAQGYYVLDSAGNRISLPKDLAGLRVTSDGRLSTASGSVAALGIAEFTNPEGLLSVGNTCFQETAASGRSVSTGQNTSVVQGSLEASNVDMSQEMTLLIRSQRAYSLASKALQTADDMEGLANDIH</sequence>
<dbReference type="Pfam" id="PF00460">
    <property type="entry name" value="Flg_bb_rod"/>
    <property type="match status" value="1"/>
</dbReference>
<proteinExistence type="inferred from homology"/>
<dbReference type="Pfam" id="PF06429">
    <property type="entry name" value="Flg_bbr_C"/>
    <property type="match status" value="1"/>
</dbReference>
<evidence type="ECO:0000313" key="5">
    <source>
        <dbReference type="EMBL" id="MPM36301.1"/>
    </source>
</evidence>